<dbReference type="RefSeq" id="WP_092776350.1">
    <property type="nucleotide sequence ID" value="NZ_FOGI01000004.1"/>
</dbReference>
<dbReference type="GO" id="GO:0003677">
    <property type="term" value="F:DNA binding"/>
    <property type="evidence" value="ECO:0007669"/>
    <property type="project" value="InterPro"/>
</dbReference>
<reference evidence="3" key="1">
    <citation type="submission" date="2016-10" db="EMBL/GenBank/DDBJ databases">
        <authorList>
            <person name="Varghese N."/>
            <person name="Submissions S."/>
        </authorList>
    </citation>
    <scope>NUCLEOTIDE SEQUENCE [LARGE SCALE GENOMIC DNA]</scope>
    <source>
        <strain evidence="3">DSM 44260</strain>
    </source>
</reference>
<dbReference type="Gene3D" id="1.10.260.40">
    <property type="entry name" value="lambda repressor-like DNA-binding domains"/>
    <property type="match status" value="1"/>
</dbReference>
<evidence type="ECO:0000313" key="2">
    <source>
        <dbReference type="EMBL" id="SER54831.1"/>
    </source>
</evidence>
<dbReference type="Proteomes" id="UP000199051">
    <property type="component" value="Unassembled WGS sequence"/>
</dbReference>
<gene>
    <name evidence="2" type="ORF">SAMN04487818_10465</name>
</gene>
<sequence length="287" mass="32782">MGHARPTFERRQLGLVLRRLRERSGMTQQAGAEAVGKVRSRIVQLEDGTATASEEDLRTLLDCYAVTGDERTTVLELGAQARRRQKRRVHVDNLPDAYRRFADLEASASEINCFETGIIPGLLQSEGYIQALFAEAEGPWHEVDDVERGDRWSFRVDRQMRMLDETDRRIMRFVVTEDALRANMGAPEVMRQQLDHMLALLDKQRDLNIRVLRTDAYGNPLRGFGLTIFAFGERGAPIGYSSPVLGPSTYYDGESETTAMLRAFYRLWELALSREESRRLIQQIAKE</sequence>
<organism evidence="2 3">
    <name type="scientific">Actinokineospora terrae</name>
    <dbReference type="NCBI Taxonomy" id="155974"/>
    <lineage>
        <taxon>Bacteria</taxon>
        <taxon>Bacillati</taxon>
        <taxon>Actinomycetota</taxon>
        <taxon>Actinomycetes</taxon>
        <taxon>Pseudonocardiales</taxon>
        <taxon>Pseudonocardiaceae</taxon>
        <taxon>Actinokineospora</taxon>
    </lineage>
</organism>
<dbReference type="Pfam" id="PF13560">
    <property type="entry name" value="HTH_31"/>
    <property type="match status" value="1"/>
</dbReference>
<dbReference type="InterPro" id="IPR010982">
    <property type="entry name" value="Lambda_DNA-bd_dom_sf"/>
</dbReference>
<evidence type="ECO:0000259" key="1">
    <source>
        <dbReference type="PROSITE" id="PS50943"/>
    </source>
</evidence>
<dbReference type="InterPro" id="IPR043917">
    <property type="entry name" value="DUF5753"/>
</dbReference>
<dbReference type="AlphaFoldDB" id="A0A1H9Q2Z6"/>
<dbReference type="SMART" id="SM00530">
    <property type="entry name" value="HTH_XRE"/>
    <property type="match status" value="1"/>
</dbReference>
<dbReference type="CDD" id="cd00093">
    <property type="entry name" value="HTH_XRE"/>
    <property type="match status" value="1"/>
</dbReference>
<keyword evidence="3" id="KW-1185">Reference proteome</keyword>
<feature type="domain" description="HTH cro/C1-type" evidence="1">
    <location>
        <begin position="17"/>
        <end position="71"/>
    </location>
</feature>
<dbReference type="PROSITE" id="PS50943">
    <property type="entry name" value="HTH_CROC1"/>
    <property type="match status" value="1"/>
</dbReference>
<dbReference type="InterPro" id="IPR001387">
    <property type="entry name" value="Cro/C1-type_HTH"/>
</dbReference>
<evidence type="ECO:0000313" key="3">
    <source>
        <dbReference type="Proteomes" id="UP000199051"/>
    </source>
</evidence>
<name>A0A1H9Q2Z6_9PSEU</name>
<dbReference type="EMBL" id="FOGI01000004">
    <property type="protein sequence ID" value="SER54831.1"/>
    <property type="molecule type" value="Genomic_DNA"/>
</dbReference>
<dbReference type="Pfam" id="PF19054">
    <property type="entry name" value="DUF5753"/>
    <property type="match status" value="1"/>
</dbReference>
<proteinExistence type="predicted"/>
<protein>
    <submittedName>
        <fullName evidence="2">Helix-turn-helix domain-containing protein</fullName>
    </submittedName>
</protein>
<dbReference type="SUPFAM" id="SSF47413">
    <property type="entry name" value="lambda repressor-like DNA-binding domains"/>
    <property type="match status" value="1"/>
</dbReference>
<dbReference type="STRING" id="155974.SAMN04487818_10465"/>
<accession>A0A1H9Q2Z6</accession>